<sequence length="80" mass="9137">MRPRCLTPTGLDRLTAGEEHTGREGGREGGKKEREKRGYLPTRDRSAGRHAEHFTALSAERTPELRLAEEREQRPERGEL</sequence>
<organism evidence="2 3">
    <name type="scientific">Liparis tanakae</name>
    <name type="common">Tanaka's snailfish</name>
    <dbReference type="NCBI Taxonomy" id="230148"/>
    <lineage>
        <taxon>Eukaryota</taxon>
        <taxon>Metazoa</taxon>
        <taxon>Chordata</taxon>
        <taxon>Craniata</taxon>
        <taxon>Vertebrata</taxon>
        <taxon>Euteleostomi</taxon>
        <taxon>Actinopterygii</taxon>
        <taxon>Neopterygii</taxon>
        <taxon>Teleostei</taxon>
        <taxon>Neoteleostei</taxon>
        <taxon>Acanthomorphata</taxon>
        <taxon>Eupercaria</taxon>
        <taxon>Perciformes</taxon>
        <taxon>Cottioidei</taxon>
        <taxon>Cottales</taxon>
        <taxon>Liparidae</taxon>
        <taxon>Liparis</taxon>
    </lineage>
</organism>
<evidence type="ECO:0000313" key="3">
    <source>
        <dbReference type="Proteomes" id="UP000314294"/>
    </source>
</evidence>
<gene>
    <name evidence="2" type="ORF">EYF80_051951</name>
</gene>
<feature type="compositionally biased region" description="Basic and acidic residues" evidence="1">
    <location>
        <begin position="15"/>
        <end position="53"/>
    </location>
</feature>
<feature type="compositionally biased region" description="Basic and acidic residues" evidence="1">
    <location>
        <begin position="61"/>
        <end position="80"/>
    </location>
</feature>
<feature type="region of interest" description="Disordered" evidence="1">
    <location>
        <begin position="1"/>
        <end position="80"/>
    </location>
</feature>
<proteinExistence type="predicted"/>
<reference evidence="2 3" key="1">
    <citation type="submission" date="2019-03" db="EMBL/GenBank/DDBJ databases">
        <title>First draft genome of Liparis tanakae, snailfish: a comprehensive survey of snailfish specific genes.</title>
        <authorList>
            <person name="Kim W."/>
            <person name="Song I."/>
            <person name="Jeong J.-H."/>
            <person name="Kim D."/>
            <person name="Kim S."/>
            <person name="Ryu S."/>
            <person name="Song J.Y."/>
            <person name="Lee S.K."/>
        </authorList>
    </citation>
    <scope>NUCLEOTIDE SEQUENCE [LARGE SCALE GENOMIC DNA]</scope>
    <source>
        <tissue evidence="2">Muscle</tissue>
    </source>
</reference>
<name>A0A4Z2F9K9_9TELE</name>
<dbReference type="EMBL" id="SRLO01001429">
    <property type="protein sequence ID" value="TNN37889.1"/>
    <property type="molecule type" value="Genomic_DNA"/>
</dbReference>
<dbReference type="Proteomes" id="UP000314294">
    <property type="component" value="Unassembled WGS sequence"/>
</dbReference>
<accession>A0A4Z2F9K9</accession>
<evidence type="ECO:0000313" key="2">
    <source>
        <dbReference type="EMBL" id="TNN37889.1"/>
    </source>
</evidence>
<protein>
    <submittedName>
        <fullName evidence="2">Uncharacterized protein</fullName>
    </submittedName>
</protein>
<evidence type="ECO:0000256" key="1">
    <source>
        <dbReference type="SAM" id="MobiDB-lite"/>
    </source>
</evidence>
<keyword evidence="3" id="KW-1185">Reference proteome</keyword>
<dbReference type="AlphaFoldDB" id="A0A4Z2F9K9"/>
<comment type="caution">
    <text evidence="2">The sequence shown here is derived from an EMBL/GenBank/DDBJ whole genome shotgun (WGS) entry which is preliminary data.</text>
</comment>